<name>A0A6L5TDQ7_9FIRM</name>
<proteinExistence type="predicted"/>
<evidence type="ECO:0000313" key="1">
    <source>
        <dbReference type="EMBL" id="MSC79716.1"/>
    </source>
</evidence>
<accession>A0A6L5TDQ7</accession>
<reference evidence="1 2" key="1">
    <citation type="journal article" date="2019" name="Nat. Med.">
        <title>A library of human gut bacterial isolates paired with longitudinal multiomics data enables mechanistic microbiome research.</title>
        <authorList>
            <person name="Poyet M."/>
            <person name="Groussin M."/>
            <person name="Gibbons S.M."/>
            <person name="Avila-Pacheco J."/>
            <person name="Jiang X."/>
            <person name="Kearney S.M."/>
            <person name="Perrotta A.R."/>
            <person name="Berdy B."/>
            <person name="Zhao S."/>
            <person name="Lieberman T.D."/>
            <person name="Swanson P.K."/>
            <person name="Smith M."/>
            <person name="Roesemann S."/>
            <person name="Alexander J.E."/>
            <person name="Rich S.A."/>
            <person name="Livny J."/>
            <person name="Vlamakis H."/>
            <person name="Clish C."/>
            <person name="Bullock K."/>
            <person name="Deik A."/>
            <person name="Scott J."/>
            <person name="Pierce K.A."/>
            <person name="Xavier R.J."/>
            <person name="Alm E.J."/>
        </authorList>
    </citation>
    <scope>NUCLEOTIDE SEQUENCE [LARGE SCALE GENOMIC DNA]</scope>
    <source>
        <strain evidence="1 2">BIOML-B9</strain>
    </source>
</reference>
<dbReference type="EMBL" id="WKQE01000002">
    <property type="protein sequence ID" value="MSC79716.1"/>
    <property type="molecule type" value="Genomic_DNA"/>
</dbReference>
<dbReference type="RefSeq" id="WP_154252032.1">
    <property type="nucleotide sequence ID" value="NZ_WKPZ01000004.1"/>
</dbReference>
<protein>
    <recommendedName>
        <fullName evidence="3">Phage tail protein</fullName>
    </recommendedName>
</protein>
<gene>
    <name evidence="1" type="ORF">GKD85_02575</name>
</gene>
<organism evidence="1 2">
    <name type="scientific">Faecalibacterium prausnitzii</name>
    <dbReference type="NCBI Taxonomy" id="853"/>
    <lineage>
        <taxon>Bacteria</taxon>
        <taxon>Bacillati</taxon>
        <taxon>Bacillota</taxon>
        <taxon>Clostridia</taxon>
        <taxon>Eubacteriales</taxon>
        <taxon>Oscillospiraceae</taxon>
        <taxon>Faecalibacterium</taxon>
    </lineage>
</organism>
<dbReference type="Proteomes" id="UP000477010">
    <property type="component" value="Unassembled WGS sequence"/>
</dbReference>
<dbReference type="AlphaFoldDB" id="A0A6L5TDQ7"/>
<comment type="caution">
    <text evidence="1">The sequence shown here is derived from an EMBL/GenBank/DDBJ whole genome shotgun (WGS) entry which is preliminary data.</text>
</comment>
<sequence>MKALNGTAINFTKFALGDGAAPEEPRDLKNLVHLAANMQINSIELSANCAVLESTYTNSGLKSKLVAREIGIFANDPDDGEILYAYANAGNEAAVVPPESGDMTVQETFHMVVAVGDAEQVTATLGEYSGYASKQDLKDHIDDHNNPHHVTAEQVGLGNVPNVTPTNQQPVFSNDYITKTDGSYDVQNIASGEKLGNILRKIRTAIAAFIAHLSAKNPHKISAADISAAAMDHKHNADDVTSGTFPISRGGTGAQTATQALANLGAMPTSGGTFTGAVRFQQSTYFGTDNSYYVGSDGTANFRKVYGAVYNDYAEWFPRGCDTKPGDIIALDVGSQTERYIKAVGKMDRVVGVHTDEYAYLIGGDTPDEKDDNFKANIEKYIPVSLAGRVRVRVTGRVKTGDLILPSGTPGIGRAACAGEFAPAECIVGYAVEGDDRTDERRIRVRVRG</sequence>
<evidence type="ECO:0000313" key="2">
    <source>
        <dbReference type="Proteomes" id="UP000477010"/>
    </source>
</evidence>
<evidence type="ECO:0008006" key="3">
    <source>
        <dbReference type="Google" id="ProtNLM"/>
    </source>
</evidence>
<dbReference type="Gene3D" id="2.40.300.10">
    <property type="entry name" value="Head decoration protein D"/>
    <property type="match status" value="1"/>
</dbReference>